<dbReference type="Proteomes" id="UP000039541">
    <property type="component" value="Unassembled WGS sequence"/>
</dbReference>
<evidence type="ECO:0000313" key="2">
    <source>
        <dbReference type="Proteomes" id="UP000039541"/>
    </source>
</evidence>
<accession>A0A655D426</accession>
<protein>
    <submittedName>
        <fullName evidence="1">Uncharacterized protein</fullName>
    </submittedName>
</protein>
<name>A0A655D426_SALET</name>
<evidence type="ECO:0000313" key="1">
    <source>
        <dbReference type="EMBL" id="CNU46461.1"/>
    </source>
</evidence>
<reference evidence="1 2" key="1">
    <citation type="submission" date="2015-03" db="EMBL/GenBank/DDBJ databases">
        <authorList>
            <consortium name="Pathogen Informatics"/>
        </authorList>
    </citation>
    <scope>NUCLEOTIDE SEQUENCE [LARGE SCALE GENOMIC DNA]</scope>
    <source>
        <strain evidence="1 2">3476</strain>
    </source>
</reference>
<dbReference type="EMBL" id="CQPC01000038">
    <property type="protein sequence ID" value="CNU46461.1"/>
    <property type="molecule type" value="Genomic_DNA"/>
</dbReference>
<proteinExistence type="predicted"/>
<organism evidence="1 2">
    <name type="scientific">Salmonella enterica subsp. enterica serovar Bovismorbificans</name>
    <dbReference type="NCBI Taxonomy" id="58097"/>
    <lineage>
        <taxon>Bacteria</taxon>
        <taxon>Pseudomonadati</taxon>
        <taxon>Pseudomonadota</taxon>
        <taxon>Gammaproteobacteria</taxon>
        <taxon>Enterobacterales</taxon>
        <taxon>Enterobacteriaceae</taxon>
        <taxon>Salmonella</taxon>
    </lineage>
</organism>
<gene>
    <name evidence="1" type="ORF">ERS008202_02807</name>
</gene>
<dbReference type="AlphaFoldDB" id="A0A655D426"/>
<sequence length="119" mass="13723">MRTDQNIDLTLGGFRQDLCLLFGAAKAGQHLNAYRPVGETVAEVVIVLLRQQRSRHQYRYLFMVFHCQERGAHRHFGFAEADVAAHQPVHRQRLAHIAQYGVNRLCLIGRRFKREAVAE</sequence>